<feature type="transmembrane region" description="Helical" evidence="1">
    <location>
        <begin position="162"/>
        <end position="183"/>
    </location>
</feature>
<feature type="transmembrane region" description="Helical" evidence="1">
    <location>
        <begin position="9"/>
        <end position="28"/>
    </location>
</feature>
<sequence length="240" mass="25895">MDVFQQNRIGFALSLIALVVGVSIPGFYDWTGADQSRPSPWVPPAALAVLMLAVAGWVCLPFLKLGGPAPDRPLPRQRQFSIRALLITITAVAALCAAGRLLPDRGLVAVAGAVQVMALAMGVGQWVKDRSVRGPMIAMAACLCLPYAWIGLRGDGISIGKGLFAIMMGLPALVETMLVARLWGRHPGQLAWVGMLITSAKWMFGLWIIRHGPRSAVAYWIYVLLMSVYGSFILNAIVRM</sequence>
<feature type="transmembrane region" description="Helical" evidence="1">
    <location>
        <begin position="108"/>
        <end position="127"/>
    </location>
</feature>
<evidence type="ECO:0000313" key="2">
    <source>
        <dbReference type="EMBL" id="QDT06481.1"/>
    </source>
</evidence>
<dbReference type="KEGG" id="rlc:K227x_48910"/>
<dbReference type="AlphaFoldDB" id="A0A517NH65"/>
<keyword evidence="1" id="KW-1133">Transmembrane helix</keyword>
<feature type="transmembrane region" description="Helical" evidence="1">
    <location>
        <begin position="134"/>
        <end position="150"/>
    </location>
</feature>
<accession>A0A517NH65</accession>
<evidence type="ECO:0000256" key="1">
    <source>
        <dbReference type="SAM" id="Phobius"/>
    </source>
</evidence>
<feature type="transmembrane region" description="Helical" evidence="1">
    <location>
        <begin position="216"/>
        <end position="238"/>
    </location>
</feature>
<evidence type="ECO:0000313" key="3">
    <source>
        <dbReference type="Proteomes" id="UP000318538"/>
    </source>
</evidence>
<protein>
    <submittedName>
        <fullName evidence="2">Uncharacterized protein</fullName>
    </submittedName>
</protein>
<proteinExistence type="predicted"/>
<organism evidence="2 3">
    <name type="scientific">Rubripirellula lacrimiformis</name>
    <dbReference type="NCBI Taxonomy" id="1930273"/>
    <lineage>
        <taxon>Bacteria</taxon>
        <taxon>Pseudomonadati</taxon>
        <taxon>Planctomycetota</taxon>
        <taxon>Planctomycetia</taxon>
        <taxon>Pirellulales</taxon>
        <taxon>Pirellulaceae</taxon>
        <taxon>Rubripirellula</taxon>
    </lineage>
</organism>
<keyword evidence="1" id="KW-0472">Membrane</keyword>
<reference evidence="2 3" key="1">
    <citation type="submission" date="2019-02" db="EMBL/GenBank/DDBJ databases">
        <title>Deep-cultivation of Planctomycetes and their phenomic and genomic characterization uncovers novel biology.</title>
        <authorList>
            <person name="Wiegand S."/>
            <person name="Jogler M."/>
            <person name="Boedeker C."/>
            <person name="Pinto D."/>
            <person name="Vollmers J."/>
            <person name="Rivas-Marin E."/>
            <person name="Kohn T."/>
            <person name="Peeters S.H."/>
            <person name="Heuer A."/>
            <person name="Rast P."/>
            <person name="Oberbeckmann S."/>
            <person name="Bunk B."/>
            <person name="Jeske O."/>
            <person name="Meyerdierks A."/>
            <person name="Storesund J.E."/>
            <person name="Kallscheuer N."/>
            <person name="Luecker S."/>
            <person name="Lage O.M."/>
            <person name="Pohl T."/>
            <person name="Merkel B.J."/>
            <person name="Hornburger P."/>
            <person name="Mueller R.-W."/>
            <person name="Bruemmer F."/>
            <person name="Labrenz M."/>
            <person name="Spormann A.M."/>
            <person name="Op den Camp H."/>
            <person name="Overmann J."/>
            <person name="Amann R."/>
            <person name="Jetten M.S.M."/>
            <person name="Mascher T."/>
            <person name="Medema M.H."/>
            <person name="Devos D.P."/>
            <person name="Kaster A.-K."/>
            <person name="Ovreas L."/>
            <person name="Rohde M."/>
            <person name="Galperin M.Y."/>
            <person name="Jogler C."/>
        </authorList>
    </citation>
    <scope>NUCLEOTIDE SEQUENCE [LARGE SCALE GENOMIC DNA]</scope>
    <source>
        <strain evidence="2 3">K22_7</strain>
    </source>
</reference>
<gene>
    <name evidence="2" type="ORF">K227x_48910</name>
</gene>
<feature type="transmembrane region" description="Helical" evidence="1">
    <location>
        <begin position="190"/>
        <end position="210"/>
    </location>
</feature>
<name>A0A517NH65_9BACT</name>
<keyword evidence="1" id="KW-0812">Transmembrane</keyword>
<feature type="transmembrane region" description="Helical" evidence="1">
    <location>
        <begin position="40"/>
        <end position="63"/>
    </location>
</feature>
<feature type="transmembrane region" description="Helical" evidence="1">
    <location>
        <begin position="84"/>
        <end position="102"/>
    </location>
</feature>
<dbReference type="OrthoDB" id="286882at2"/>
<dbReference type="Proteomes" id="UP000318538">
    <property type="component" value="Chromosome"/>
</dbReference>
<keyword evidence="3" id="KW-1185">Reference proteome</keyword>
<dbReference type="RefSeq" id="WP_145173162.1">
    <property type="nucleotide sequence ID" value="NZ_CP036525.1"/>
</dbReference>
<dbReference type="EMBL" id="CP036525">
    <property type="protein sequence ID" value="QDT06481.1"/>
    <property type="molecule type" value="Genomic_DNA"/>
</dbReference>